<feature type="compositionally biased region" description="Basic residues" evidence="1">
    <location>
        <begin position="159"/>
        <end position="178"/>
    </location>
</feature>
<feature type="compositionally biased region" description="Polar residues" evidence="1">
    <location>
        <begin position="113"/>
        <end position="136"/>
    </location>
</feature>
<feature type="compositionally biased region" description="Polar residues" evidence="1">
    <location>
        <begin position="90"/>
        <end position="99"/>
    </location>
</feature>
<protein>
    <submittedName>
        <fullName evidence="2">(northern house mosquito) hypothetical protein</fullName>
    </submittedName>
</protein>
<dbReference type="EMBL" id="HBUE01110869">
    <property type="protein sequence ID" value="CAG6488811.1"/>
    <property type="molecule type" value="Transcribed_RNA"/>
</dbReference>
<feature type="compositionally biased region" description="Polar residues" evidence="1">
    <location>
        <begin position="339"/>
        <end position="363"/>
    </location>
</feature>
<feature type="region of interest" description="Disordered" evidence="1">
    <location>
        <begin position="257"/>
        <end position="363"/>
    </location>
</feature>
<feature type="region of interest" description="Disordered" evidence="1">
    <location>
        <begin position="73"/>
        <end position="180"/>
    </location>
</feature>
<evidence type="ECO:0000313" key="2">
    <source>
        <dbReference type="EMBL" id="CAG6488811.1"/>
    </source>
</evidence>
<feature type="compositionally biased region" description="Basic and acidic residues" evidence="1">
    <location>
        <begin position="269"/>
        <end position="278"/>
    </location>
</feature>
<reference evidence="2" key="1">
    <citation type="submission" date="2021-05" db="EMBL/GenBank/DDBJ databases">
        <authorList>
            <person name="Alioto T."/>
            <person name="Alioto T."/>
            <person name="Gomez Garrido J."/>
        </authorList>
    </citation>
    <scope>NUCLEOTIDE SEQUENCE</scope>
</reference>
<accession>A0A8D8CE55</accession>
<proteinExistence type="predicted"/>
<evidence type="ECO:0000256" key="1">
    <source>
        <dbReference type="SAM" id="MobiDB-lite"/>
    </source>
</evidence>
<dbReference type="AlphaFoldDB" id="A0A8D8CE55"/>
<sequence>MLAGRCPVSLLGRHLSVRAQRTRRSPGYGIACQVMSLITPVSSVAHPPTLPHLTGGSLGSCQSVSAARAALSLASSRADRLPRRPRSTKSKTSQASKGQRPQEFTDDLRIERQNSPGGVSCSSLRTLHTPTTSSFVRGTPPTQPPTPTSEIHPHDAHPRPHQHRRSPHRRAAHRRTTHPQRNIFMACGPSINVTWLGKLFRFLHFSLHALHRISPEETCNKNNINKMTYTRRRRRRHQPMQLHTVCTLWSTIGPTRSRACSAGASPPTHTEEAQREAAPEAQHGSRSWHTATGLANADDRSRGCNGSKTHHHVRYSAATPTRRLHQGSTEAADDRSREQNAVQQAENAPSSSSTMHPTKSAAT</sequence>
<organism evidence="2">
    <name type="scientific">Culex pipiens</name>
    <name type="common">House mosquito</name>
    <dbReference type="NCBI Taxonomy" id="7175"/>
    <lineage>
        <taxon>Eukaryota</taxon>
        <taxon>Metazoa</taxon>
        <taxon>Ecdysozoa</taxon>
        <taxon>Arthropoda</taxon>
        <taxon>Hexapoda</taxon>
        <taxon>Insecta</taxon>
        <taxon>Pterygota</taxon>
        <taxon>Neoptera</taxon>
        <taxon>Endopterygota</taxon>
        <taxon>Diptera</taxon>
        <taxon>Nematocera</taxon>
        <taxon>Culicoidea</taxon>
        <taxon>Culicidae</taxon>
        <taxon>Culicinae</taxon>
        <taxon>Culicini</taxon>
        <taxon>Culex</taxon>
        <taxon>Culex</taxon>
    </lineage>
</organism>
<name>A0A8D8CE55_CULPI</name>